<feature type="compositionally biased region" description="Basic and acidic residues" evidence="7">
    <location>
        <begin position="243"/>
        <end position="253"/>
    </location>
</feature>
<keyword evidence="1 5" id="KW-0547">Nucleotide-binding</keyword>
<accession>A0A2P6U3R6</accession>
<feature type="binding site" evidence="4">
    <location>
        <position position="767"/>
    </location>
    <ligand>
        <name>Mg(2+)</name>
        <dbReference type="ChEBI" id="CHEBI:18420"/>
    </ligand>
</feature>
<feature type="active site" description="Proton acceptor" evidence="3">
    <location>
        <position position="762"/>
    </location>
</feature>
<dbReference type="InterPro" id="IPR001245">
    <property type="entry name" value="Ser-Thr/Tyr_kinase_cat_dom"/>
</dbReference>
<dbReference type="AlphaFoldDB" id="A0A2P6U3R6"/>
<evidence type="ECO:0000256" key="1">
    <source>
        <dbReference type="ARBA" id="ARBA00022741"/>
    </source>
</evidence>
<dbReference type="CDD" id="cd13999">
    <property type="entry name" value="STKc_MAP3K-like"/>
    <property type="match status" value="1"/>
</dbReference>
<feature type="binding site" evidence="5">
    <location>
        <position position="649"/>
    </location>
    <ligand>
        <name>ATP</name>
        <dbReference type="ChEBI" id="CHEBI:30616"/>
    </ligand>
</feature>
<dbReference type="Gene3D" id="1.10.510.10">
    <property type="entry name" value="Transferase(Phosphotransferase) domain 1"/>
    <property type="match status" value="1"/>
</dbReference>
<feature type="compositionally biased region" description="Low complexity" evidence="7">
    <location>
        <begin position="216"/>
        <end position="240"/>
    </location>
</feature>
<dbReference type="InterPro" id="IPR000719">
    <property type="entry name" value="Prot_kinase_dom"/>
</dbReference>
<proteinExistence type="predicted"/>
<dbReference type="InterPro" id="IPR011009">
    <property type="entry name" value="Kinase-like_dom_sf"/>
</dbReference>
<protein>
    <submittedName>
        <fullName evidence="10">Serine threonine-kinase CTR1</fullName>
    </submittedName>
</protein>
<comment type="caution">
    <text evidence="10">The sequence shown here is derived from an EMBL/GenBank/DDBJ whole genome shotgun (WGS) entry which is preliminary data.</text>
</comment>
<evidence type="ECO:0000256" key="6">
    <source>
        <dbReference type="SAM" id="Coils"/>
    </source>
</evidence>
<feature type="binding site" evidence="4">
    <location>
        <position position="780"/>
    </location>
    <ligand>
        <name>Mg(2+)</name>
        <dbReference type="ChEBI" id="CHEBI:18420"/>
    </ligand>
</feature>
<dbReference type="PANTHER" id="PTHR44329">
    <property type="entry name" value="SERINE/THREONINE-PROTEIN KINASE TNNI3K-RELATED"/>
    <property type="match status" value="1"/>
</dbReference>
<dbReference type="GO" id="GO:0046872">
    <property type="term" value="F:metal ion binding"/>
    <property type="evidence" value="ECO:0007669"/>
    <property type="project" value="UniProtKB-KW"/>
</dbReference>
<dbReference type="SUPFAM" id="SSF56112">
    <property type="entry name" value="Protein kinase-like (PK-like)"/>
    <property type="match status" value="1"/>
</dbReference>
<evidence type="ECO:0000256" key="2">
    <source>
        <dbReference type="ARBA" id="ARBA00022840"/>
    </source>
</evidence>
<keyword evidence="11" id="KW-1185">Reference proteome</keyword>
<dbReference type="STRING" id="3076.A0A2P6U3R6"/>
<reference evidence="10 11" key="1">
    <citation type="journal article" date="2018" name="Plant J.">
        <title>Genome sequences of Chlorella sorokiniana UTEX 1602 and Micractinium conductrix SAG 241.80: implications to maltose excretion by a green alga.</title>
        <authorList>
            <person name="Arriola M.B."/>
            <person name="Velmurugan N."/>
            <person name="Zhang Y."/>
            <person name="Plunkett M.H."/>
            <person name="Hondzo H."/>
            <person name="Barney B.M."/>
        </authorList>
    </citation>
    <scope>NUCLEOTIDE SEQUENCE [LARGE SCALE GENOMIC DNA]</scope>
    <source>
        <strain evidence="11">UTEX 1602</strain>
    </source>
</reference>
<dbReference type="GO" id="GO:0004674">
    <property type="term" value="F:protein serine/threonine kinase activity"/>
    <property type="evidence" value="ECO:0007669"/>
    <property type="project" value="TreeGrafter"/>
</dbReference>
<dbReference type="EMBL" id="LHPG02000001">
    <property type="protein sequence ID" value="PRW60943.1"/>
    <property type="molecule type" value="Genomic_DNA"/>
</dbReference>
<dbReference type="OrthoDB" id="346907at2759"/>
<dbReference type="PROSITE" id="PS50011">
    <property type="entry name" value="PROTEIN_KINASE_DOM"/>
    <property type="match status" value="1"/>
</dbReference>
<feature type="domain" description="Protein kinase" evidence="8">
    <location>
        <begin position="622"/>
        <end position="917"/>
    </location>
</feature>
<feature type="region of interest" description="Disordered" evidence="7">
    <location>
        <begin position="574"/>
        <end position="601"/>
    </location>
</feature>
<feature type="domain" description="Macro" evidence="9">
    <location>
        <begin position="302"/>
        <end position="507"/>
    </location>
</feature>
<dbReference type="Gene3D" id="3.40.220.10">
    <property type="entry name" value="Leucine Aminopeptidase, subunit E, domain 1"/>
    <property type="match status" value="1"/>
</dbReference>
<evidence type="ECO:0000256" key="3">
    <source>
        <dbReference type="PIRSR" id="PIRSR000615-1"/>
    </source>
</evidence>
<keyword evidence="4" id="KW-0460">Magnesium</keyword>
<feature type="compositionally biased region" description="Polar residues" evidence="7">
    <location>
        <begin position="579"/>
        <end position="593"/>
    </location>
</feature>
<dbReference type="GO" id="GO:0004713">
    <property type="term" value="F:protein tyrosine kinase activity"/>
    <property type="evidence" value="ECO:0007669"/>
    <property type="project" value="InterPro"/>
</dbReference>
<dbReference type="PROSITE" id="PS51154">
    <property type="entry name" value="MACRO"/>
    <property type="match status" value="1"/>
</dbReference>
<dbReference type="InterPro" id="IPR020635">
    <property type="entry name" value="Tyr_kinase_cat_dom"/>
</dbReference>
<dbReference type="Proteomes" id="UP000239899">
    <property type="component" value="Unassembled WGS sequence"/>
</dbReference>
<keyword evidence="6" id="KW-0175">Coiled coil</keyword>
<dbReference type="SMART" id="SM00219">
    <property type="entry name" value="TyrKc"/>
    <property type="match status" value="1"/>
</dbReference>
<evidence type="ECO:0000313" key="10">
    <source>
        <dbReference type="EMBL" id="PRW60943.1"/>
    </source>
</evidence>
<feature type="region of interest" description="Disordered" evidence="7">
    <location>
        <begin position="203"/>
        <end position="253"/>
    </location>
</feature>
<evidence type="ECO:0000313" key="11">
    <source>
        <dbReference type="Proteomes" id="UP000239899"/>
    </source>
</evidence>
<dbReference type="SUPFAM" id="SSF52949">
    <property type="entry name" value="Macro domain-like"/>
    <property type="match status" value="1"/>
</dbReference>
<dbReference type="InterPro" id="IPR051681">
    <property type="entry name" value="Ser/Thr_Kinases-Pseudokinases"/>
</dbReference>
<dbReference type="PROSITE" id="PS00107">
    <property type="entry name" value="PROTEIN_KINASE_ATP"/>
    <property type="match status" value="1"/>
</dbReference>
<organism evidence="10 11">
    <name type="scientific">Chlorella sorokiniana</name>
    <name type="common">Freshwater green alga</name>
    <dbReference type="NCBI Taxonomy" id="3076"/>
    <lineage>
        <taxon>Eukaryota</taxon>
        <taxon>Viridiplantae</taxon>
        <taxon>Chlorophyta</taxon>
        <taxon>core chlorophytes</taxon>
        <taxon>Trebouxiophyceae</taxon>
        <taxon>Chlorellales</taxon>
        <taxon>Chlorellaceae</taxon>
        <taxon>Chlorella clade</taxon>
        <taxon>Chlorella</taxon>
    </lineage>
</organism>
<name>A0A2P6U3R6_CHLSO</name>
<gene>
    <name evidence="10" type="ORF">C2E21_0085</name>
</gene>
<dbReference type="PANTHER" id="PTHR44329:SF298">
    <property type="entry name" value="MIXED LINEAGE KINASE DOMAIN-LIKE PROTEIN"/>
    <property type="match status" value="1"/>
</dbReference>
<dbReference type="InterPro" id="IPR017441">
    <property type="entry name" value="Protein_kinase_ATP_BS"/>
</dbReference>
<dbReference type="Pfam" id="PF07714">
    <property type="entry name" value="PK_Tyr_Ser-Thr"/>
    <property type="match status" value="1"/>
</dbReference>
<evidence type="ECO:0000256" key="7">
    <source>
        <dbReference type="SAM" id="MobiDB-lite"/>
    </source>
</evidence>
<dbReference type="InterPro" id="IPR002589">
    <property type="entry name" value="Macro_dom"/>
</dbReference>
<sequence length="924" mass="99331">MAIVGKFGAPQSRAQEFKALQQHIDELTEEKFMLQRGMEQQAKLAETLLEENEAMARRHNDQGAEVEQLQRQVRELQQMLAAQTAAVDAAHAERDAYKLSAQELQERSKALAAEVVALEEQVLQLKSSHLRDRSQASGASEVARAMQAQLEAVSKERGALLDEVHRLREESAEARHTIKRLQQQQAASAASAAAVAAQQAQAQAGRQGEAADGKQQEPAGAQQEQQGAVTAAVPDAAAEQGAEEERQRLRQEHAAEVARLQAELSLAHRQNAELQQQLAHAQAQPGAAAGAAAADGRQQLGASPAASAAATPTAAAAAAGPAVSAFISQSALREAVQRDQQPAAAQQAEQAGGLPPELAALLPAALYSLPAGGLSSSGPGVAGSEAALQLTSSIYLLLDALEEDKRQIVAALNAKQEEVELYTVPEDSEPLLASAYRSALALANEHKATSIAFPAISCGVRCYPPQEAAKVALSVCQADAGRLQSIHFYMMEEEDLEAWLECSTAMFQPLPLTSTPQLPPLVSQLMQAAQAGREAEVLNLLMPLVASPGQHAQATAGGSNEGSAPRSLDAYDRVANISPPGSIQQHRQEGQQWSGSSSTGGSSTSGFAAVDVHRWKFDYSAFRKLRRLGAGSFGEVWLADYKGTAFAVKQLFLGGHERGAAAPQQQQQLSAAELREFQREAELVADVHHPHCLAFMGICLEPPCLVTEYCAQGSLYDALKQAATGGAIYEQLTWARRLSLLWGTAKGMAALHGHSPPIIHRDLRSPNILISKPWVAKVGDFNLSRFADDSAAARTQPSVAPTRNPRWLAPEALRSIMEHERHPATAESDVWSFAMIMYEMLTWTVPWEDISNEFAVAGAVIRGERPSVPPHSQLPGVDMPQFGGLYAYLELMHHCWAEDPAARPSFECIAQRLHSQLQRHMKGQ</sequence>
<evidence type="ECO:0000256" key="4">
    <source>
        <dbReference type="PIRSR" id="PIRSR000615-3"/>
    </source>
</evidence>
<dbReference type="InterPro" id="IPR043472">
    <property type="entry name" value="Macro_dom-like"/>
</dbReference>
<keyword evidence="2 5" id="KW-0067">ATP-binding</keyword>
<feature type="coiled-coil region" evidence="6">
    <location>
        <begin position="38"/>
        <end position="184"/>
    </location>
</feature>
<evidence type="ECO:0000259" key="8">
    <source>
        <dbReference type="PROSITE" id="PS50011"/>
    </source>
</evidence>
<dbReference type="Pfam" id="PF01661">
    <property type="entry name" value="Macro"/>
    <property type="match status" value="1"/>
</dbReference>
<keyword evidence="4" id="KW-0479">Metal-binding</keyword>
<evidence type="ECO:0000256" key="5">
    <source>
        <dbReference type="PROSITE-ProRule" id="PRU10141"/>
    </source>
</evidence>
<evidence type="ECO:0000259" key="9">
    <source>
        <dbReference type="PROSITE" id="PS51154"/>
    </source>
</evidence>
<dbReference type="GO" id="GO:0005524">
    <property type="term" value="F:ATP binding"/>
    <property type="evidence" value="ECO:0007669"/>
    <property type="project" value="UniProtKB-UniRule"/>
</dbReference>